<dbReference type="InterPro" id="IPR030934">
    <property type="entry name" value="Intein_C"/>
</dbReference>
<sequence length="669" mass="75871">MIKKVLITGITGFVGSHLADFILENHPEVQIVGLVRWRSPKENIKHCLGKITLCQGDLVDLSSLQSMLEKHRPDVIFHLAAQSYVDFSFQAPIATLQSNVIGTANLLEAVKKLKLGSGYDPVVHICSSSEVYGQVKEGETPIKEENPFRPASPYAVSKVAEDMLGLQYWLSWKIRTIRTRLFTHSVSKWTPIILRDSISGLIDIKYISEIRSPLKRGGYLSGTLLKDGTQVWDLNRNSMEVWNDGNWIKIKHISCHPINGVKMLEVACRGGVIDATDNHSLIDESGMEVKAGELKIGNKIKLTFFPKIEITSVNEEVAWLYGFFVAEGCVSGGRMHIDNKDESKLKKAQNILIKNLAIDSKIIPGEGGVYRLYLRKPFYIAKRFYQDCYAVDKNKKIPQIILNADKKSKLAFLSGYNDGDGDLRNKVKSKFYRFKTKSPILALGICFIIETALNCKYRIIVEHRDEKRYFEIRCLSQLKTNRGRHLLKGDNDIVKITELQYSGEVWDLETENHWFHAGIGGNIVHNTGPRRGEVFVESTFAKQIAEIEAGLKDPVVKVGNLESIRTFLDVKDAVRAYWILPEKCTPGEVYNVGGVETMTVKEMLQKLLALSTVKDIRVEQDPERLRPSDVTLQIPCTDKFKKETGWEAEIKFDDTLKDILNYWRNYLSK</sequence>
<dbReference type="GO" id="GO:0016539">
    <property type="term" value="P:intein-mediated protein splicing"/>
    <property type="evidence" value="ECO:0007669"/>
    <property type="project" value="InterPro"/>
</dbReference>
<dbReference type="SUPFAM" id="SSF51735">
    <property type="entry name" value="NAD(P)-binding Rossmann-fold domains"/>
    <property type="match status" value="2"/>
</dbReference>
<dbReference type="InterPro" id="IPR036844">
    <property type="entry name" value="Hint_dom_sf"/>
</dbReference>
<evidence type="ECO:0000256" key="1">
    <source>
        <dbReference type="ARBA" id="ARBA00022813"/>
    </source>
</evidence>
<dbReference type="AlphaFoldDB" id="A0A1G2EMZ1"/>
<evidence type="ECO:0000313" key="5">
    <source>
        <dbReference type="Proteomes" id="UP000177740"/>
    </source>
</evidence>
<dbReference type="PANTHER" id="PTHR43000">
    <property type="entry name" value="DTDP-D-GLUCOSE 4,6-DEHYDRATASE-RELATED"/>
    <property type="match status" value="1"/>
</dbReference>
<dbReference type="InterPro" id="IPR036291">
    <property type="entry name" value="NAD(P)-bd_dom_sf"/>
</dbReference>
<dbReference type="Proteomes" id="UP000177740">
    <property type="component" value="Unassembled WGS sequence"/>
</dbReference>
<dbReference type="InterPro" id="IPR027434">
    <property type="entry name" value="Homing_endonucl"/>
</dbReference>
<evidence type="ECO:0000313" key="4">
    <source>
        <dbReference type="EMBL" id="OGZ27165.1"/>
    </source>
</evidence>
<gene>
    <name evidence="4" type="ORF">A2365_00650</name>
</gene>
<dbReference type="PROSITE" id="PS50818">
    <property type="entry name" value="INTEIN_C_TER"/>
    <property type="match status" value="1"/>
</dbReference>
<dbReference type="Pfam" id="PF16363">
    <property type="entry name" value="GDP_Man_Dehyd"/>
    <property type="match status" value="2"/>
</dbReference>
<keyword evidence="2" id="KW-0651">Protein splicing</keyword>
<dbReference type="PRINTS" id="PR00379">
    <property type="entry name" value="INTEIN"/>
</dbReference>
<dbReference type="Gene3D" id="2.170.16.10">
    <property type="entry name" value="Hedgehog/Intein (Hint) domain"/>
    <property type="match status" value="1"/>
</dbReference>
<accession>A0A1G2EMZ1</accession>
<dbReference type="STRING" id="1801677.A2365_00650"/>
<feature type="domain" description="DOD-type homing endonuclease" evidence="3">
    <location>
        <begin position="320"/>
        <end position="445"/>
    </location>
</feature>
<dbReference type="Gene3D" id="3.40.50.720">
    <property type="entry name" value="NAD(P)-binding Rossmann-like Domain"/>
    <property type="match status" value="1"/>
</dbReference>
<proteinExistence type="predicted"/>
<organism evidence="4 5">
    <name type="scientific">Candidatus Nealsonbacteria bacterium RIFOXYB1_FULL_40_15</name>
    <dbReference type="NCBI Taxonomy" id="1801677"/>
    <lineage>
        <taxon>Bacteria</taxon>
        <taxon>Candidatus Nealsoniibacteriota</taxon>
    </lineage>
</organism>
<protein>
    <recommendedName>
        <fullName evidence="3">DOD-type homing endonuclease domain-containing protein</fullName>
    </recommendedName>
</protein>
<dbReference type="SUPFAM" id="SSF55608">
    <property type="entry name" value="Homing endonucleases"/>
    <property type="match status" value="2"/>
</dbReference>
<dbReference type="EMBL" id="MHMM01000010">
    <property type="protein sequence ID" value="OGZ27165.1"/>
    <property type="molecule type" value="Genomic_DNA"/>
</dbReference>
<comment type="caution">
    <text evidence="4">The sequence shown here is derived from an EMBL/GenBank/DDBJ whole genome shotgun (WGS) entry which is preliminary data.</text>
</comment>
<dbReference type="InterPro" id="IPR004860">
    <property type="entry name" value="LAGLIDADG_dom"/>
</dbReference>
<evidence type="ECO:0000256" key="2">
    <source>
        <dbReference type="ARBA" id="ARBA00023000"/>
    </source>
</evidence>
<dbReference type="Gene3D" id="3.90.25.10">
    <property type="entry name" value="UDP-galactose 4-epimerase, domain 1"/>
    <property type="match status" value="1"/>
</dbReference>
<dbReference type="InterPro" id="IPR006142">
    <property type="entry name" value="INTEIN"/>
</dbReference>
<dbReference type="Pfam" id="PF14528">
    <property type="entry name" value="LAGLIDADG_3"/>
    <property type="match status" value="1"/>
</dbReference>
<dbReference type="SUPFAM" id="SSF51294">
    <property type="entry name" value="Hedgehog/intein (Hint) domain"/>
    <property type="match status" value="1"/>
</dbReference>
<dbReference type="PROSITE" id="PS50819">
    <property type="entry name" value="INTEIN_ENDONUCLEASE"/>
    <property type="match status" value="1"/>
</dbReference>
<dbReference type="Gene3D" id="3.10.28.10">
    <property type="entry name" value="Homing endonucleases"/>
    <property type="match status" value="1"/>
</dbReference>
<dbReference type="InterPro" id="IPR016040">
    <property type="entry name" value="NAD(P)-bd_dom"/>
</dbReference>
<name>A0A1G2EMZ1_9BACT</name>
<dbReference type="GO" id="GO:0004519">
    <property type="term" value="F:endonuclease activity"/>
    <property type="evidence" value="ECO:0007669"/>
    <property type="project" value="InterPro"/>
</dbReference>
<evidence type="ECO:0000259" key="3">
    <source>
        <dbReference type="PROSITE" id="PS50819"/>
    </source>
</evidence>
<keyword evidence="1" id="KW-0068">Autocatalytic cleavage</keyword>
<reference evidence="4 5" key="1">
    <citation type="journal article" date="2016" name="Nat. Commun.">
        <title>Thousands of microbial genomes shed light on interconnected biogeochemical processes in an aquifer system.</title>
        <authorList>
            <person name="Anantharaman K."/>
            <person name="Brown C.T."/>
            <person name="Hug L.A."/>
            <person name="Sharon I."/>
            <person name="Castelle C.J."/>
            <person name="Probst A.J."/>
            <person name="Thomas B.C."/>
            <person name="Singh A."/>
            <person name="Wilkins M.J."/>
            <person name="Karaoz U."/>
            <person name="Brodie E.L."/>
            <person name="Williams K.H."/>
            <person name="Hubbard S.S."/>
            <person name="Banfield J.F."/>
        </authorList>
    </citation>
    <scope>NUCLEOTIDE SEQUENCE [LARGE SCALE GENOMIC DNA]</scope>
</reference>
<dbReference type="InterPro" id="IPR004042">
    <property type="entry name" value="Intein_endonuc_central"/>
</dbReference>